<evidence type="ECO:0000313" key="2">
    <source>
        <dbReference type="Proteomes" id="UP001234216"/>
    </source>
</evidence>
<evidence type="ECO:0000313" key="1">
    <source>
        <dbReference type="EMBL" id="MDQ0904154.1"/>
    </source>
</evidence>
<name>A0AAW8F2Y7_9ACTN</name>
<dbReference type="RefSeq" id="WP_306971681.1">
    <property type="nucleotide sequence ID" value="NZ_JAUSZV010000001.1"/>
</dbReference>
<gene>
    <name evidence="1" type="ORF">QFZ22_000139</name>
</gene>
<dbReference type="EMBL" id="JAUSZV010000001">
    <property type="protein sequence ID" value="MDQ0904154.1"/>
    <property type="molecule type" value="Genomic_DNA"/>
</dbReference>
<sequence length="263" mass="30109">MKQPQNHYMVTMPDGTVPRTSGSTGAYTTVNLAEHVGQVVDHPQPGKHKWFDESAFSYFRTYTQRGVGEVLDRRCEWPVQWPVRLWIVEPLGETHTWGGQYYRHELLAHQLRVVEETEIWRAFGHRGEKVMDLIDRQLPDLARQWAAEWTADPNGTRQRYDAWSERLDDTYALSSWVHFRARYSRREAAKEVAEKLSRAAAEKALTAVGADEDAIKSISLRAWCLTAGQLMHDRICRGDYEKSIRALLLGTALETNAPVLACA</sequence>
<proteinExistence type="predicted"/>
<comment type="caution">
    <text evidence="1">The sequence shown here is derived from an EMBL/GenBank/DDBJ whole genome shotgun (WGS) entry which is preliminary data.</text>
</comment>
<reference evidence="1" key="1">
    <citation type="submission" date="2023-07" db="EMBL/GenBank/DDBJ databases">
        <title>Comparative genomics of wheat-associated soil bacteria to identify genetic determinants of phenazine resistance.</title>
        <authorList>
            <person name="Mouncey N."/>
        </authorList>
    </citation>
    <scope>NUCLEOTIDE SEQUENCE</scope>
    <source>
        <strain evidence="1">V4I22</strain>
    </source>
</reference>
<evidence type="ECO:0008006" key="3">
    <source>
        <dbReference type="Google" id="ProtNLM"/>
    </source>
</evidence>
<dbReference type="Proteomes" id="UP001234216">
    <property type="component" value="Unassembled WGS sequence"/>
</dbReference>
<dbReference type="AlphaFoldDB" id="A0AAW8F2Y7"/>
<accession>A0AAW8F2Y7</accession>
<organism evidence="1 2">
    <name type="scientific">Streptomyces canus</name>
    <dbReference type="NCBI Taxonomy" id="58343"/>
    <lineage>
        <taxon>Bacteria</taxon>
        <taxon>Bacillati</taxon>
        <taxon>Actinomycetota</taxon>
        <taxon>Actinomycetes</taxon>
        <taxon>Kitasatosporales</taxon>
        <taxon>Streptomycetaceae</taxon>
        <taxon>Streptomyces</taxon>
        <taxon>Streptomyces aurantiacus group</taxon>
    </lineage>
</organism>
<protein>
    <recommendedName>
        <fullName evidence="3">Thiopeptide-type bacteriocin biosynthesis domain-containing protein</fullName>
    </recommendedName>
</protein>